<feature type="transmembrane region" description="Helical" evidence="7">
    <location>
        <begin position="87"/>
        <end position="105"/>
    </location>
</feature>
<feature type="transmembrane region" description="Helical" evidence="7">
    <location>
        <begin position="6"/>
        <end position="28"/>
    </location>
</feature>
<evidence type="ECO:0000313" key="9">
    <source>
        <dbReference type="Proteomes" id="UP000179102"/>
    </source>
</evidence>
<comment type="function">
    <text evidence="7">Catalyzes the transfer of the diacylglyceryl group from phosphatidylglycerol to the sulfhydryl group of the N-terminal cysteine of a prolipoprotein, the first step in the formation of mature lipoproteins.</text>
</comment>
<dbReference type="PROSITE" id="PS01311">
    <property type="entry name" value="LGT"/>
    <property type="match status" value="1"/>
</dbReference>
<evidence type="ECO:0000313" key="8">
    <source>
        <dbReference type="EMBL" id="OGD87687.1"/>
    </source>
</evidence>
<dbReference type="Proteomes" id="UP000179102">
    <property type="component" value="Unassembled WGS sequence"/>
</dbReference>
<evidence type="ECO:0000256" key="4">
    <source>
        <dbReference type="ARBA" id="ARBA00022692"/>
    </source>
</evidence>
<comment type="similarity">
    <text evidence="1 7">Belongs to the Lgt family.</text>
</comment>
<keyword evidence="5 7" id="KW-1133">Transmembrane helix</keyword>
<comment type="caution">
    <text evidence="8">The sequence shown here is derived from an EMBL/GenBank/DDBJ whole genome shotgun (WGS) entry which is preliminary data.</text>
</comment>
<dbReference type="STRING" id="1797711.A2870_03190"/>
<dbReference type="PANTHER" id="PTHR30589:SF0">
    <property type="entry name" value="PHOSPHATIDYLGLYCEROL--PROLIPOPROTEIN DIACYLGLYCERYL TRANSFERASE"/>
    <property type="match status" value="1"/>
</dbReference>
<dbReference type="EMBL" id="MFAZ01000010">
    <property type="protein sequence ID" value="OGD87687.1"/>
    <property type="molecule type" value="Genomic_DNA"/>
</dbReference>
<feature type="transmembrane region" description="Helical" evidence="7">
    <location>
        <begin position="172"/>
        <end position="189"/>
    </location>
</feature>
<protein>
    <recommendedName>
        <fullName evidence="7">Phosphatidylglycerol--prolipoprotein diacylglyceryl transferase</fullName>
        <ecNumber evidence="7">2.5.1.145</ecNumber>
    </recommendedName>
</protein>
<dbReference type="GO" id="GO:0042158">
    <property type="term" value="P:lipoprotein biosynthetic process"/>
    <property type="evidence" value="ECO:0007669"/>
    <property type="project" value="UniProtKB-UniRule"/>
</dbReference>
<reference evidence="8 9" key="1">
    <citation type="journal article" date="2016" name="Nat. Commun.">
        <title>Thousands of microbial genomes shed light on interconnected biogeochemical processes in an aquifer system.</title>
        <authorList>
            <person name="Anantharaman K."/>
            <person name="Brown C.T."/>
            <person name="Hug L.A."/>
            <person name="Sharon I."/>
            <person name="Castelle C.J."/>
            <person name="Probst A.J."/>
            <person name="Thomas B.C."/>
            <person name="Singh A."/>
            <person name="Wilkins M.J."/>
            <person name="Karaoz U."/>
            <person name="Brodie E.L."/>
            <person name="Williams K.H."/>
            <person name="Hubbard S.S."/>
            <person name="Banfield J.F."/>
        </authorList>
    </citation>
    <scope>NUCLEOTIDE SEQUENCE [LARGE SCALE GENOMIC DNA]</scope>
</reference>
<feature type="transmembrane region" description="Helical" evidence="7">
    <location>
        <begin position="225"/>
        <end position="246"/>
    </location>
</feature>
<sequence length="252" mass="28152">MISPSISIGPLTLHLYGLIIALSIYFGWLLAKKRANFYKIPQKLFDDPVLVLPLALSVIAARLYHVLDYWDYYTQNPQLIIKISQGGLGIWGGLIGAFIGIWLIAKIKKLNLLSLLDLAAPSLLLGQAIGRFGNYINQEGFGPPTTLPWGVYISYQNRPAQFLNSDRFHPTFFYEAAIDAAFVFILLKLSKRFKKPGSTFAVYLILYSIGRFTIEFFRIDTATIGTIKVAQVLSAIAFIVGVLMLLSKKNRG</sequence>
<feature type="binding site" evidence="7">
    <location>
        <position position="131"/>
    </location>
    <ligand>
        <name>a 1,2-diacyl-sn-glycero-3-phospho-(1'-sn-glycerol)</name>
        <dbReference type="ChEBI" id="CHEBI:64716"/>
    </ligand>
</feature>
<proteinExistence type="inferred from homology"/>
<dbReference type="UniPathway" id="UPA00664"/>
<accession>A0A1F5G751</accession>
<dbReference type="NCBIfam" id="TIGR00544">
    <property type="entry name" value="lgt"/>
    <property type="match status" value="1"/>
</dbReference>
<evidence type="ECO:0000256" key="2">
    <source>
        <dbReference type="ARBA" id="ARBA00022475"/>
    </source>
</evidence>
<comment type="subcellular location">
    <subcellularLocation>
        <location evidence="7">Cell membrane</location>
        <topology evidence="7">Multi-pass membrane protein</topology>
    </subcellularLocation>
</comment>
<keyword evidence="3 7" id="KW-0808">Transferase</keyword>
<keyword evidence="4 7" id="KW-0812">Transmembrane</keyword>
<dbReference type="Pfam" id="PF01790">
    <property type="entry name" value="LGT"/>
    <property type="match status" value="1"/>
</dbReference>
<evidence type="ECO:0000256" key="1">
    <source>
        <dbReference type="ARBA" id="ARBA00007150"/>
    </source>
</evidence>
<name>A0A1F5G751_9BACT</name>
<dbReference type="PANTHER" id="PTHR30589">
    <property type="entry name" value="PROLIPOPROTEIN DIACYLGLYCERYL TRANSFERASE"/>
    <property type="match status" value="1"/>
</dbReference>
<keyword evidence="2 7" id="KW-1003">Cell membrane</keyword>
<dbReference type="EC" id="2.5.1.145" evidence="7"/>
<keyword evidence="8" id="KW-0449">Lipoprotein</keyword>
<dbReference type="GO" id="GO:0005886">
    <property type="term" value="C:plasma membrane"/>
    <property type="evidence" value="ECO:0007669"/>
    <property type="project" value="UniProtKB-SubCell"/>
</dbReference>
<evidence type="ECO:0000256" key="7">
    <source>
        <dbReference type="HAMAP-Rule" id="MF_01147"/>
    </source>
</evidence>
<dbReference type="InterPro" id="IPR001640">
    <property type="entry name" value="Lgt"/>
</dbReference>
<dbReference type="GO" id="GO:0008961">
    <property type="term" value="F:phosphatidylglycerol-prolipoprotein diacylglyceryl transferase activity"/>
    <property type="evidence" value="ECO:0007669"/>
    <property type="project" value="UniProtKB-UniRule"/>
</dbReference>
<feature type="transmembrane region" description="Helical" evidence="7">
    <location>
        <begin position="201"/>
        <end position="219"/>
    </location>
</feature>
<evidence type="ECO:0000256" key="6">
    <source>
        <dbReference type="ARBA" id="ARBA00023136"/>
    </source>
</evidence>
<feature type="transmembrane region" description="Helical" evidence="7">
    <location>
        <begin position="49"/>
        <end position="67"/>
    </location>
</feature>
<keyword evidence="6 7" id="KW-0472">Membrane</keyword>
<organism evidence="8 9">
    <name type="scientific">Candidatus Curtissbacteria bacterium RIFCSPHIGHO2_01_FULL_41_11</name>
    <dbReference type="NCBI Taxonomy" id="1797711"/>
    <lineage>
        <taxon>Bacteria</taxon>
        <taxon>Candidatus Curtissiibacteriota</taxon>
    </lineage>
</organism>
<comment type="catalytic activity">
    <reaction evidence="7">
        <text>L-cysteinyl-[prolipoprotein] + a 1,2-diacyl-sn-glycero-3-phospho-(1'-sn-glycerol) = an S-1,2-diacyl-sn-glyceryl-L-cysteinyl-[prolipoprotein] + sn-glycerol 1-phosphate + H(+)</text>
        <dbReference type="Rhea" id="RHEA:56712"/>
        <dbReference type="Rhea" id="RHEA-COMP:14679"/>
        <dbReference type="Rhea" id="RHEA-COMP:14680"/>
        <dbReference type="ChEBI" id="CHEBI:15378"/>
        <dbReference type="ChEBI" id="CHEBI:29950"/>
        <dbReference type="ChEBI" id="CHEBI:57685"/>
        <dbReference type="ChEBI" id="CHEBI:64716"/>
        <dbReference type="ChEBI" id="CHEBI:140658"/>
        <dbReference type="EC" id="2.5.1.145"/>
    </reaction>
</comment>
<evidence type="ECO:0000256" key="3">
    <source>
        <dbReference type="ARBA" id="ARBA00022679"/>
    </source>
</evidence>
<evidence type="ECO:0000256" key="5">
    <source>
        <dbReference type="ARBA" id="ARBA00022989"/>
    </source>
</evidence>
<dbReference type="HAMAP" id="MF_01147">
    <property type="entry name" value="Lgt"/>
    <property type="match status" value="1"/>
</dbReference>
<comment type="pathway">
    <text evidence="7">Protein modification; lipoprotein biosynthesis (diacylglyceryl transfer).</text>
</comment>
<dbReference type="AlphaFoldDB" id="A0A1F5G751"/>
<gene>
    <name evidence="7" type="primary">lgt</name>
    <name evidence="8" type="ORF">A2870_03190</name>
</gene>